<comment type="pathway">
    <text evidence="1">Amino-acid biosynthesis; L-arginine biosynthesis; L-arginine from L-ornithine and carbamoyl phosphate: step 1/3.</text>
</comment>
<feature type="binding site" evidence="6">
    <location>
        <begin position="54"/>
        <end position="57"/>
    </location>
    <ligand>
        <name>carbamoyl phosphate</name>
        <dbReference type="ChEBI" id="CHEBI:58228"/>
    </ligand>
</feature>
<comment type="catalytic activity">
    <reaction evidence="5 6">
        <text>carbamoyl phosphate + L-ornithine = L-citrulline + phosphate + H(+)</text>
        <dbReference type="Rhea" id="RHEA:19513"/>
        <dbReference type="ChEBI" id="CHEBI:15378"/>
        <dbReference type="ChEBI" id="CHEBI:43474"/>
        <dbReference type="ChEBI" id="CHEBI:46911"/>
        <dbReference type="ChEBI" id="CHEBI:57743"/>
        <dbReference type="ChEBI" id="CHEBI:58228"/>
        <dbReference type="EC" id="2.1.3.3"/>
    </reaction>
</comment>
<feature type="binding site" evidence="6">
    <location>
        <position position="288"/>
    </location>
    <ligand>
        <name>carbamoyl phosphate</name>
        <dbReference type="ChEBI" id="CHEBI:58228"/>
    </ligand>
</feature>
<organism evidence="9 10">
    <name type="scientific">Candidatus Marimicrobium litorale</name>
    <dbReference type="NCBI Taxonomy" id="2518991"/>
    <lineage>
        <taxon>Bacteria</taxon>
        <taxon>Pseudomonadati</taxon>
        <taxon>Pseudomonadota</taxon>
        <taxon>Gammaproteobacteria</taxon>
        <taxon>Cellvibrionales</taxon>
        <taxon>Halieaceae</taxon>
        <taxon>Marimicrobium</taxon>
    </lineage>
</organism>
<comment type="caution">
    <text evidence="9">The sequence shown here is derived from an EMBL/GenBank/DDBJ whole genome shotgun (WGS) entry which is preliminary data.</text>
</comment>
<feature type="domain" description="Aspartate/ornithine carbamoyltransferase Asp/Orn-binding" evidence="7">
    <location>
        <begin position="152"/>
        <end position="298"/>
    </location>
</feature>
<dbReference type="SUPFAM" id="SSF53671">
    <property type="entry name" value="Aspartate/ornithine carbamoyltransferase"/>
    <property type="match status" value="1"/>
</dbReference>
<keyword evidence="6" id="KW-0963">Cytoplasm</keyword>
<dbReference type="InterPro" id="IPR006132">
    <property type="entry name" value="Asp/Orn_carbamoyltranf_P-bd"/>
</dbReference>
<keyword evidence="4 6" id="KW-0808">Transferase</keyword>
<comment type="similarity">
    <text evidence="2 6">Belongs to the aspartate/ornithine carbamoyltransferase superfamily. OTCase family.</text>
</comment>
<reference evidence="9" key="1">
    <citation type="submission" date="2019-02" db="EMBL/GenBank/DDBJ databases">
        <authorList>
            <person name="Li S.-H."/>
        </authorList>
    </citation>
    <scope>NUCLEOTIDE SEQUENCE</scope>
    <source>
        <strain evidence="9">IMCC11814</strain>
    </source>
</reference>
<dbReference type="InterPro" id="IPR006130">
    <property type="entry name" value="Asp/Orn_carbamoylTrfase"/>
</dbReference>
<dbReference type="InterPro" id="IPR006131">
    <property type="entry name" value="Asp_carbamoyltransf_Asp/Orn-bd"/>
</dbReference>
<feature type="binding site" evidence="6">
    <location>
        <position position="105"/>
    </location>
    <ligand>
        <name>carbamoyl phosphate</name>
        <dbReference type="ChEBI" id="CHEBI:58228"/>
    </ligand>
</feature>
<dbReference type="Pfam" id="PF02729">
    <property type="entry name" value="OTCace_N"/>
    <property type="match status" value="1"/>
</dbReference>
<feature type="binding site" evidence="6">
    <location>
        <position position="81"/>
    </location>
    <ligand>
        <name>carbamoyl phosphate</name>
        <dbReference type="ChEBI" id="CHEBI:58228"/>
    </ligand>
</feature>
<dbReference type="Proteomes" id="UP001143304">
    <property type="component" value="Unassembled WGS sequence"/>
</dbReference>
<keyword evidence="10" id="KW-1185">Reference proteome</keyword>
<dbReference type="PROSITE" id="PS00097">
    <property type="entry name" value="CARBAMOYLTRANSFERASE"/>
    <property type="match status" value="1"/>
</dbReference>
<evidence type="ECO:0000313" key="9">
    <source>
        <dbReference type="EMBL" id="MCX2977814.1"/>
    </source>
</evidence>
<evidence type="ECO:0000256" key="6">
    <source>
        <dbReference type="HAMAP-Rule" id="MF_01109"/>
    </source>
</evidence>
<dbReference type="PANTHER" id="PTHR45753">
    <property type="entry name" value="ORNITHINE CARBAMOYLTRANSFERASE, MITOCHONDRIAL"/>
    <property type="match status" value="1"/>
</dbReference>
<feature type="binding site" evidence="6">
    <location>
        <begin position="224"/>
        <end position="225"/>
    </location>
    <ligand>
        <name>L-ornithine</name>
        <dbReference type="ChEBI" id="CHEBI:46911"/>
    </ligand>
</feature>
<feature type="binding site" evidence="6">
    <location>
        <position position="220"/>
    </location>
    <ligand>
        <name>L-ornithine</name>
        <dbReference type="ChEBI" id="CHEBI:46911"/>
    </ligand>
</feature>
<feature type="binding site" evidence="6">
    <location>
        <begin position="132"/>
        <end position="135"/>
    </location>
    <ligand>
        <name>carbamoyl phosphate</name>
        <dbReference type="ChEBI" id="CHEBI:58228"/>
    </ligand>
</feature>
<dbReference type="NCBIfam" id="TIGR00658">
    <property type="entry name" value="orni_carb_tr"/>
    <property type="match status" value="1"/>
</dbReference>
<evidence type="ECO:0000256" key="5">
    <source>
        <dbReference type="ARBA" id="ARBA00048772"/>
    </source>
</evidence>
<evidence type="ECO:0000259" key="7">
    <source>
        <dbReference type="Pfam" id="PF00185"/>
    </source>
</evidence>
<evidence type="ECO:0000256" key="3">
    <source>
        <dbReference type="ARBA" id="ARBA00013007"/>
    </source>
</evidence>
<feature type="domain" description="Aspartate/ornithine carbamoyltransferase carbamoyl-P binding" evidence="8">
    <location>
        <begin position="5"/>
        <end position="143"/>
    </location>
</feature>
<dbReference type="InterPro" id="IPR024904">
    <property type="entry name" value="OTCase_ArgI"/>
</dbReference>
<dbReference type="EC" id="2.1.3.3" evidence="3 6"/>
<name>A0ABT3T6A6_9GAMM</name>
<evidence type="ECO:0000313" key="10">
    <source>
        <dbReference type="Proteomes" id="UP001143304"/>
    </source>
</evidence>
<dbReference type="PANTHER" id="PTHR45753:SF3">
    <property type="entry name" value="ORNITHINE TRANSCARBAMYLASE, MITOCHONDRIAL"/>
    <property type="match status" value="1"/>
</dbReference>
<comment type="subcellular location">
    <subcellularLocation>
        <location evidence="6">Cytoplasm</location>
    </subcellularLocation>
</comment>
<dbReference type="RefSeq" id="WP_279249521.1">
    <property type="nucleotide sequence ID" value="NZ_SHNO01000001.1"/>
</dbReference>
<evidence type="ECO:0000256" key="4">
    <source>
        <dbReference type="ARBA" id="ARBA00022679"/>
    </source>
</evidence>
<dbReference type="Gene3D" id="3.40.50.1370">
    <property type="entry name" value="Aspartate/ornithine carbamoyltransferase"/>
    <property type="match status" value="2"/>
</dbReference>
<accession>A0ABT3T6A6</accession>
<dbReference type="PRINTS" id="PR00100">
    <property type="entry name" value="AOTCASE"/>
</dbReference>
<dbReference type="HAMAP" id="MF_01109">
    <property type="entry name" value="OTCase"/>
    <property type="match status" value="1"/>
</dbReference>
<dbReference type="NCBIfam" id="NF001986">
    <property type="entry name" value="PRK00779.1"/>
    <property type="match status" value="1"/>
</dbReference>
<gene>
    <name evidence="9" type="primary">argF</name>
    <name evidence="9" type="ORF">EYC82_10660</name>
</gene>
<sequence length="305" mass="34031">MSDTRHFLTLLDFSSQELRQLLARAAEMKRAHCAGDDQRDFPGVTLGMIFAKSSTRTRVSFEAGMTQLGGHALFLSPDDTQLGRGEPVEDSARVISAMVDIVMIRTYGHDIVERFAAHSNVPVINGLTDDFHPCQLLADMQTWFEHRGDIAGRSVCWVGDGNNMCQSYINAARQFDFELRIACPPTFEPDKRLLDANSDRVHIEHDPTVAVRGADLVVTDVWASMGQENEQTRRAALFAPYQVNAELMSHAAGDALYMHCLPAHRGEEISAELMDAPDTVIWDEAENRLHAQKALMETLLLANRH</sequence>
<proteinExistence type="inferred from homology"/>
<dbReference type="GO" id="GO:0004585">
    <property type="term" value="F:ornithine carbamoyltransferase activity"/>
    <property type="evidence" value="ECO:0007669"/>
    <property type="project" value="UniProtKB-EC"/>
</dbReference>
<dbReference type="InterPro" id="IPR036901">
    <property type="entry name" value="Asp/Orn_carbamoylTrfase_sf"/>
</dbReference>
<dbReference type="PRINTS" id="PR00102">
    <property type="entry name" value="OTCASE"/>
</dbReference>
<evidence type="ECO:0000256" key="1">
    <source>
        <dbReference type="ARBA" id="ARBA00004975"/>
    </source>
</evidence>
<dbReference type="Pfam" id="PF00185">
    <property type="entry name" value="OTCace"/>
    <property type="match status" value="1"/>
</dbReference>
<feature type="binding site" evidence="6">
    <location>
        <begin position="260"/>
        <end position="261"/>
    </location>
    <ligand>
        <name>carbamoyl phosphate</name>
        <dbReference type="ChEBI" id="CHEBI:58228"/>
    </ligand>
</feature>
<evidence type="ECO:0000256" key="2">
    <source>
        <dbReference type="ARBA" id="ARBA00007805"/>
    </source>
</evidence>
<protein>
    <recommendedName>
        <fullName evidence="3 6">Ornithine carbamoyltransferase</fullName>
        <shortName evidence="6">OTCase</shortName>
        <ecNumber evidence="3 6">2.1.3.3</ecNumber>
    </recommendedName>
</protein>
<dbReference type="EMBL" id="SHNO01000001">
    <property type="protein sequence ID" value="MCX2977814.1"/>
    <property type="molecule type" value="Genomic_DNA"/>
</dbReference>
<feature type="binding site" evidence="6">
    <location>
        <position position="163"/>
    </location>
    <ligand>
        <name>L-ornithine</name>
        <dbReference type="ChEBI" id="CHEBI:46911"/>
    </ligand>
</feature>
<evidence type="ECO:0000259" key="8">
    <source>
        <dbReference type="Pfam" id="PF02729"/>
    </source>
</evidence>
<dbReference type="InterPro" id="IPR002292">
    <property type="entry name" value="Orn/put_carbamltrans"/>
</dbReference>